<dbReference type="EMBL" id="LR796922">
    <property type="protein sequence ID" value="CAB4173695.1"/>
    <property type="molecule type" value="Genomic_DNA"/>
</dbReference>
<evidence type="ECO:0000313" key="4">
    <source>
        <dbReference type="EMBL" id="CAB4222113.1"/>
    </source>
</evidence>
<feature type="domain" description="DUF6378" evidence="1">
    <location>
        <begin position="8"/>
        <end position="83"/>
    </location>
</feature>
<protein>
    <recommendedName>
        <fullName evidence="1">DUF6378 domain-containing protein</fullName>
    </recommendedName>
</protein>
<accession>A0A6J5PWR8</accession>
<dbReference type="EMBL" id="LR797515">
    <property type="protein sequence ID" value="CAB4222113.1"/>
    <property type="molecule type" value="Genomic_DNA"/>
</dbReference>
<organism evidence="2">
    <name type="scientific">uncultured Caudovirales phage</name>
    <dbReference type="NCBI Taxonomy" id="2100421"/>
    <lineage>
        <taxon>Viruses</taxon>
        <taxon>Duplodnaviria</taxon>
        <taxon>Heunggongvirae</taxon>
        <taxon>Uroviricota</taxon>
        <taxon>Caudoviricetes</taxon>
        <taxon>Peduoviridae</taxon>
        <taxon>Maltschvirus</taxon>
        <taxon>Maltschvirus maltsch</taxon>
    </lineage>
</organism>
<evidence type="ECO:0000259" key="1">
    <source>
        <dbReference type="Pfam" id="PF19905"/>
    </source>
</evidence>
<dbReference type="EMBL" id="LR797202">
    <property type="protein sequence ID" value="CAB4194088.1"/>
    <property type="molecule type" value="Genomic_DNA"/>
</dbReference>
<gene>
    <name evidence="3" type="ORF">UFOVP1256_25</name>
    <name evidence="4" type="ORF">UFOVP1643_16</name>
    <name evidence="2" type="ORF">UFOVP974_6</name>
</gene>
<reference evidence="2" key="1">
    <citation type="submission" date="2020-05" db="EMBL/GenBank/DDBJ databases">
        <authorList>
            <person name="Chiriac C."/>
            <person name="Salcher M."/>
            <person name="Ghai R."/>
            <person name="Kavagutti S V."/>
        </authorList>
    </citation>
    <scope>NUCLEOTIDE SEQUENCE</scope>
</reference>
<name>A0A6J5PWR8_9CAUD</name>
<sequence length="94" mass="10758">MKRDEFLRQAQLIAATRDIEYGSPNVSMLRISRLWSEYLGYPIDPHEVAVCMLLLKVSRISESAEHKDSYFDIINYACISGELATMDWDNLDAG</sequence>
<evidence type="ECO:0000313" key="2">
    <source>
        <dbReference type="EMBL" id="CAB4173695.1"/>
    </source>
</evidence>
<dbReference type="InterPro" id="IPR045958">
    <property type="entry name" value="DUF6378"/>
</dbReference>
<evidence type="ECO:0000313" key="3">
    <source>
        <dbReference type="EMBL" id="CAB4194088.1"/>
    </source>
</evidence>
<dbReference type="Pfam" id="PF19905">
    <property type="entry name" value="DUF6378"/>
    <property type="match status" value="1"/>
</dbReference>
<proteinExistence type="predicted"/>